<keyword evidence="5 6" id="KW-0472">Membrane</keyword>
<dbReference type="Pfam" id="PF01810">
    <property type="entry name" value="LysE"/>
    <property type="match status" value="1"/>
</dbReference>
<dbReference type="RefSeq" id="WP_301211895.1">
    <property type="nucleotide sequence ID" value="NZ_JAROCF010000001.1"/>
</dbReference>
<evidence type="ECO:0000256" key="2">
    <source>
        <dbReference type="ARBA" id="ARBA00022475"/>
    </source>
</evidence>
<gene>
    <name evidence="7" type="ORF">P5G50_04250</name>
</gene>
<dbReference type="PIRSF" id="PIRSF006324">
    <property type="entry name" value="LeuE"/>
    <property type="match status" value="1"/>
</dbReference>
<accession>A0ABT8K891</accession>
<feature type="transmembrane region" description="Helical" evidence="6">
    <location>
        <begin position="41"/>
        <end position="65"/>
    </location>
</feature>
<protein>
    <submittedName>
        <fullName evidence="7">LysE family translocator</fullName>
    </submittedName>
</protein>
<keyword evidence="2" id="KW-1003">Cell membrane</keyword>
<comment type="caution">
    <text evidence="7">The sequence shown here is derived from an EMBL/GenBank/DDBJ whole genome shotgun (WGS) entry which is preliminary data.</text>
</comment>
<dbReference type="PANTHER" id="PTHR30086:SF20">
    <property type="entry name" value="ARGININE EXPORTER PROTEIN ARGO-RELATED"/>
    <property type="match status" value="1"/>
</dbReference>
<sequence length="212" mass="22144">MVPPPSLLAFALTALALIVIPGPSVLFVIGRSLALGRLGGLLSVVGNALGMLPLVVAVALGIGAVVAQSEVVFTIVKFAGAAYLVYLGIQAIRHRRHTAVTHEAAPPRHSPWRILGEGFLVGLTNPKSLVFFVAVLPQFVNYSAGSIPVQLMELGVVFLVLALIFDSIWALAAGTAREWFGRSPKRVERLGATGGVLMIGLGGILALTGSKH</sequence>
<evidence type="ECO:0000313" key="7">
    <source>
        <dbReference type="EMBL" id="MDN4613659.1"/>
    </source>
</evidence>
<keyword evidence="8" id="KW-1185">Reference proteome</keyword>
<evidence type="ECO:0000256" key="5">
    <source>
        <dbReference type="ARBA" id="ARBA00023136"/>
    </source>
</evidence>
<dbReference type="EMBL" id="JAROCF010000001">
    <property type="protein sequence ID" value="MDN4613659.1"/>
    <property type="molecule type" value="Genomic_DNA"/>
</dbReference>
<feature type="transmembrane region" description="Helical" evidence="6">
    <location>
        <begin position="6"/>
        <end position="29"/>
    </location>
</feature>
<evidence type="ECO:0000256" key="3">
    <source>
        <dbReference type="ARBA" id="ARBA00022692"/>
    </source>
</evidence>
<dbReference type="InterPro" id="IPR001123">
    <property type="entry name" value="LeuE-type"/>
</dbReference>
<evidence type="ECO:0000313" key="8">
    <source>
        <dbReference type="Proteomes" id="UP001174208"/>
    </source>
</evidence>
<feature type="transmembrane region" description="Helical" evidence="6">
    <location>
        <begin position="156"/>
        <end position="175"/>
    </location>
</feature>
<feature type="transmembrane region" description="Helical" evidence="6">
    <location>
        <begin position="71"/>
        <end position="89"/>
    </location>
</feature>
<comment type="subcellular location">
    <subcellularLocation>
        <location evidence="1">Cell membrane</location>
        <topology evidence="1">Multi-pass membrane protein</topology>
    </subcellularLocation>
</comment>
<organism evidence="7 8">
    <name type="scientific">Leifsonia williamsii</name>
    <dbReference type="NCBI Taxonomy" id="3035919"/>
    <lineage>
        <taxon>Bacteria</taxon>
        <taxon>Bacillati</taxon>
        <taxon>Actinomycetota</taxon>
        <taxon>Actinomycetes</taxon>
        <taxon>Micrococcales</taxon>
        <taxon>Microbacteriaceae</taxon>
        <taxon>Leifsonia</taxon>
    </lineage>
</organism>
<feature type="transmembrane region" description="Helical" evidence="6">
    <location>
        <begin position="187"/>
        <end position="207"/>
    </location>
</feature>
<proteinExistence type="predicted"/>
<reference evidence="7" key="1">
    <citation type="submission" date="2023-06" db="EMBL/GenBank/DDBJ databases">
        <title>MT1 and MT2 Draft Genomes of Novel Species.</title>
        <authorList>
            <person name="Venkateswaran K."/>
        </authorList>
    </citation>
    <scope>NUCLEOTIDE SEQUENCE</scope>
    <source>
        <strain evidence="7">F6_8S_P_1B</strain>
    </source>
</reference>
<evidence type="ECO:0000256" key="4">
    <source>
        <dbReference type="ARBA" id="ARBA00022989"/>
    </source>
</evidence>
<keyword evidence="4 6" id="KW-1133">Transmembrane helix</keyword>
<dbReference type="Proteomes" id="UP001174208">
    <property type="component" value="Unassembled WGS sequence"/>
</dbReference>
<evidence type="ECO:0000256" key="1">
    <source>
        <dbReference type="ARBA" id="ARBA00004651"/>
    </source>
</evidence>
<name>A0ABT8K891_9MICO</name>
<evidence type="ECO:0000256" key="6">
    <source>
        <dbReference type="SAM" id="Phobius"/>
    </source>
</evidence>
<keyword evidence="3 6" id="KW-0812">Transmembrane</keyword>
<dbReference type="PANTHER" id="PTHR30086">
    <property type="entry name" value="ARGININE EXPORTER PROTEIN ARGO"/>
    <property type="match status" value="1"/>
</dbReference>